<keyword evidence="2" id="KW-1185">Reference proteome</keyword>
<dbReference type="EMBL" id="BNAT01000030">
    <property type="protein sequence ID" value="GHE46805.1"/>
    <property type="molecule type" value="Genomic_DNA"/>
</dbReference>
<gene>
    <name evidence="1" type="ORF">GCM10017771_67630</name>
</gene>
<accession>A0A918ZE83</accession>
<dbReference type="AlphaFoldDB" id="A0A918ZE83"/>
<name>A0A918ZE83_9ACTN</name>
<comment type="caution">
    <text evidence="1">The sequence shown here is derived from an EMBL/GenBank/DDBJ whole genome shotgun (WGS) entry which is preliminary data.</text>
</comment>
<evidence type="ECO:0000313" key="2">
    <source>
        <dbReference type="Proteomes" id="UP000603227"/>
    </source>
</evidence>
<proteinExistence type="predicted"/>
<dbReference type="RefSeq" id="WP_229914203.1">
    <property type="nucleotide sequence ID" value="NZ_BNAT01000030.1"/>
</dbReference>
<dbReference type="Proteomes" id="UP000603227">
    <property type="component" value="Unassembled WGS sequence"/>
</dbReference>
<organism evidence="1 2">
    <name type="scientific">Streptomyces capitiformicae</name>
    <dbReference type="NCBI Taxonomy" id="2014920"/>
    <lineage>
        <taxon>Bacteria</taxon>
        <taxon>Bacillati</taxon>
        <taxon>Actinomycetota</taxon>
        <taxon>Actinomycetes</taxon>
        <taxon>Kitasatosporales</taxon>
        <taxon>Streptomycetaceae</taxon>
        <taxon>Streptomyces</taxon>
    </lineage>
</organism>
<protein>
    <submittedName>
        <fullName evidence="1">Uncharacterized protein</fullName>
    </submittedName>
</protein>
<sequence length="84" mass="9338">MFSLEYEPDRPPTTDHAYLAEVVPGRRAEAQDLGVHLWTALHGQLVLWRTLPSSAAGNEAILIELEESLLRRLLPVPEVPSPAE</sequence>
<reference evidence="1" key="1">
    <citation type="journal article" date="2014" name="Int. J. Syst. Evol. Microbiol.">
        <title>Complete genome sequence of Corynebacterium casei LMG S-19264T (=DSM 44701T), isolated from a smear-ripened cheese.</title>
        <authorList>
            <consortium name="US DOE Joint Genome Institute (JGI-PGF)"/>
            <person name="Walter F."/>
            <person name="Albersmeier A."/>
            <person name="Kalinowski J."/>
            <person name="Ruckert C."/>
        </authorList>
    </citation>
    <scope>NUCLEOTIDE SEQUENCE</scope>
    <source>
        <strain evidence="1">CGMCC 4.7403</strain>
    </source>
</reference>
<reference evidence="1" key="2">
    <citation type="submission" date="2020-09" db="EMBL/GenBank/DDBJ databases">
        <authorList>
            <person name="Sun Q."/>
            <person name="Zhou Y."/>
        </authorList>
    </citation>
    <scope>NUCLEOTIDE SEQUENCE</scope>
    <source>
        <strain evidence="1">CGMCC 4.7403</strain>
    </source>
</reference>
<evidence type="ECO:0000313" key="1">
    <source>
        <dbReference type="EMBL" id="GHE46805.1"/>
    </source>
</evidence>